<organism evidence="1">
    <name type="scientific">Salmonella enterica I</name>
    <dbReference type="NCBI Taxonomy" id="59201"/>
    <lineage>
        <taxon>Bacteria</taxon>
        <taxon>Pseudomonadati</taxon>
        <taxon>Pseudomonadota</taxon>
        <taxon>Gammaproteobacteria</taxon>
        <taxon>Enterobacterales</taxon>
        <taxon>Enterobacteriaceae</taxon>
        <taxon>Salmonella</taxon>
    </lineage>
</organism>
<accession>A0A403QDW2</accession>
<evidence type="ECO:0000313" key="1">
    <source>
        <dbReference type="EMBL" id="MML52937.1"/>
    </source>
</evidence>
<dbReference type="EMBL" id="RVVJ01000005">
    <property type="protein sequence ID" value="MML52937.1"/>
    <property type="molecule type" value="Genomic_DNA"/>
</dbReference>
<proteinExistence type="predicted"/>
<comment type="caution">
    <text evidence="1">The sequence shown here is derived from an EMBL/GenBank/DDBJ whole genome shotgun (WGS) entry which is preliminary data.</text>
</comment>
<protein>
    <submittedName>
        <fullName evidence="1">Uncharacterized protein</fullName>
    </submittedName>
</protein>
<reference evidence="1" key="1">
    <citation type="submission" date="2018-09" db="EMBL/GenBank/DDBJ databases">
        <authorList>
            <person name="Ashton P.M."/>
            <person name="Dallman T."/>
            <person name="Nair S."/>
            <person name="De Pinna E."/>
            <person name="Peters T."/>
            <person name="Grant K."/>
        </authorList>
    </citation>
    <scope>NUCLEOTIDE SEQUENCE [LARGE SCALE GENOMIC DNA]</scope>
    <source>
        <strain evidence="1">598938</strain>
    </source>
</reference>
<dbReference type="Proteomes" id="UP000885348">
    <property type="component" value="Unassembled WGS sequence"/>
</dbReference>
<dbReference type="AlphaFoldDB" id="A0A403QDW2"/>
<name>A0A403QDW2_SALET</name>
<sequence>MKIEYQDGGEESRLLITSWFFDWREHNRLVDEMLFRTPQLRAEDETFFFRRTTIISGKTAYVMCAEIVAEENGFDIQVVAHE</sequence>
<gene>
    <name evidence="1" type="ORF">D7N80_06395</name>
</gene>